<evidence type="ECO:0000313" key="3">
    <source>
        <dbReference type="EMBL" id="GJT47078.1"/>
    </source>
</evidence>
<dbReference type="Proteomes" id="UP001151760">
    <property type="component" value="Unassembled WGS sequence"/>
</dbReference>
<sequence length="154" mass="16987">MQCFDYYLVLPTSFGGFLHLVSSMLLVLVVLVSALGSEFFSCAVPLELSISQLVRVSAPIGLDIVSTLGELVSALGHLESALDHLENMDTDREINNTNTPTQVDGNQSQSMNESQGHEQPFQDEATKLNGNKRKLTSDVWNHFDRKTIDVAVDY</sequence>
<feature type="region of interest" description="Disordered" evidence="1">
    <location>
        <begin position="91"/>
        <end position="119"/>
    </location>
</feature>
<keyword evidence="2" id="KW-0812">Transmembrane</keyword>
<gene>
    <name evidence="3" type="ORF">Tco_0955793</name>
</gene>
<reference evidence="3" key="2">
    <citation type="submission" date="2022-01" db="EMBL/GenBank/DDBJ databases">
        <authorList>
            <person name="Yamashiro T."/>
            <person name="Shiraishi A."/>
            <person name="Satake H."/>
            <person name="Nakayama K."/>
        </authorList>
    </citation>
    <scope>NUCLEOTIDE SEQUENCE</scope>
</reference>
<evidence type="ECO:0000313" key="4">
    <source>
        <dbReference type="Proteomes" id="UP001151760"/>
    </source>
</evidence>
<reference evidence="3" key="1">
    <citation type="journal article" date="2022" name="Int. J. Mol. Sci.">
        <title>Draft Genome of Tanacetum Coccineum: Genomic Comparison of Closely Related Tanacetum-Family Plants.</title>
        <authorList>
            <person name="Yamashiro T."/>
            <person name="Shiraishi A."/>
            <person name="Nakayama K."/>
            <person name="Satake H."/>
        </authorList>
    </citation>
    <scope>NUCLEOTIDE SEQUENCE</scope>
</reference>
<keyword evidence="4" id="KW-1185">Reference proteome</keyword>
<name>A0ABQ5E8C3_9ASTR</name>
<accession>A0ABQ5E8C3</accession>
<evidence type="ECO:0000256" key="1">
    <source>
        <dbReference type="SAM" id="MobiDB-lite"/>
    </source>
</evidence>
<organism evidence="3 4">
    <name type="scientific">Tanacetum coccineum</name>
    <dbReference type="NCBI Taxonomy" id="301880"/>
    <lineage>
        <taxon>Eukaryota</taxon>
        <taxon>Viridiplantae</taxon>
        <taxon>Streptophyta</taxon>
        <taxon>Embryophyta</taxon>
        <taxon>Tracheophyta</taxon>
        <taxon>Spermatophyta</taxon>
        <taxon>Magnoliopsida</taxon>
        <taxon>eudicotyledons</taxon>
        <taxon>Gunneridae</taxon>
        <taxon>Pentapetalae</taxon>
        <taxon>asterids</taxon>
        <taxon>campanulids</taxon>
        <taxon>Asterales</taxon>
        <taxon>Asteraceae</taxon>
        <taxon>Asteroideae</taxon>
        <taxon>Anthemideae</taxon>
        <taxon>Anthemidinae</taxon>
        <taxon>Tanacetum</taxon>
    </lineage>
</organism>
<keyword evidence="2" id="KW-1133">Transmembrane helix</keyword>
<comment type="caution">
    <text evidence="3">The sequence shown here is derived from an EMBL/GenBank/DDBJ whole genome shotgun (WGS) entry which is preliminary data.</text>
</comment>
<feature type="compositionally biased region" description="Polar residues" evidence="1">
    <location>
        <begin position="95"/>
        <end position="114"/>
    </location>
</feature>
<evidence type="ECO:0000256" key="2">
    <source>
        <dbReference type="SAM" id="Phobius"/>
    </source>
</evidence>
<keyword evidence="2" id="KW-0472">Membrane</keyword>
<dbReference type="EMBL" id="BQNB010016038">
    <property type="protein sequence ID" value="GJT47078.1"/>
    <property type="molecule type" value="Genomic_DNA"/>
</dbReference>
<protein>
    <submittedName>
        <fullName evidence="3">Uncharacterized protein</fullName>
    </submittedName>
</protein>
<proteinExistence type="predicted"/>
<feature type="transmembrane region" description="Helical" evidence="2">
    <location>
        <begin position="6"/>
        <end position="31"/>
    </location>
</feature>